<reference evidence="2 3" key="1">
    <citation type="submission" date="2016-05" db="EMBL/GenBank/DDBJ databases">
        <title>Genomic Taxonomy of the Vibrionaceae.</title>
        <authorList>
            <person name="Gomez-Gil B."/>
            <person name="Enciso-Ibarra J."/>
        </authorList>
    </citation>
    <scope>NUCLEOTIDE SEQUENCE [LARGE SCALE GENOMIC DNA]</scope>
    <source>
        <strain evidence="2 3">CAIM 1920</strain>
    </source>
</reference>
<dbReference type="OrthoDB" id="7630092at2"/>
<dbReference type="InterPro" id="IPR053824">
    <property type="entry name" value="DUF7010"/>
</dbReference>
<feature type="transmembrane region" description="Helical" evidence="1">
    <location>
        <begin position="90"/>
        <end position="108"/>
    </location>
</feature>
<evidence type="ECO:0000256" key="1">
    <source>
        <dbReference type="SAM" id="Phobius"/>
    </source>
</evidence>
<keyword evidence="1" id="KW-0472">Membrane</keyword>
<keyword evidence="1" id="KW-1133">Transmembrane helix</keyword>
<organism evidence="2 3">
    <name type="scientific">Veronia pacifica</name>
    <dbReference type="NCBI Taxonomy" id="1080227"/>
    <lineage>
        <taxon>Bacteria</taxon>
        <taxon>Pseudomonadati</taxon>
        <taxon>Pseudomonadota</taxon>
        <taxon>Gammaproteobacteria</taxon>
        <taxon>Vibrionales</taxon>
        <taxon>Vibrionaceae</taxon>
        <taxon>Veronia</taxon>
    </lineage>
</organism>
<dbReference type="Pfam" id="PF22765">
    <property type="entry name" value="DUF7010"/>
    <property type="match status" value="1"/>
</dbReference>
<sequence>MPLAGMIIWSLLIATGFTFTLQTQTWAIYIGTGSIVHLILGLTKLTGEDIKFKKGAERNPFDSIFLAAVGMTFLTFVISISLAIETPYALPFAIAVQSGLMWLVHGAICKLKVCIFHAISRTISCTCAFIISPENSFIRQPIIVVFCYAFTIFKLEKRWANIQHGKI</sequence>
<evidence type="ECO:0000313" key="3">
    <source>
        <dbReference type="Proteomes" id="UP000094936"/>
    </source>
</evidence>
<accession>A0A1C3ED13</accession>
<comment type="caution">
    <text evidence="2">The sequence shown here is derived from an EMBL/GenBank/DDBJ whole genome shotgun (WGS) entry which is preliminary data.</text>
</comment>
<proteinExistence type="predicted"/>
<gene>
    <name evidence="2" type="ORF">A8L45_18160</name>
</gene>
<name>A0A1C3ED13_9GAMM</name>
<dbReference type="STRING" id="1080227.A8L45_18160"/>
<dbReference type="EMBL" id="LYBM01000041">
    <property type="protein sequence ID" value="ODA31100.1"/>
    <property type="molecule type" value="Genomic_DNA"/>
</dbReference>
<evidence type="ECO:0000313" key="2">
    <source>
        <dbReference type="EMBL" id="ODA31100.1"/>
    </source>
</evidence>
<feature type="transmembrane region" description="Helical" evidence="1">
    <location>
        <begin position="26"/>
        <end position="43"/>
    </location>
</feature>
<feature type="transmembrane region" description="Helical" evidence="1">
    <location>
        <begin position="64"/>
        <end position="84"/>
    </location>
</feature>
<dbReference type="Proteomes" id="UP000094936">
    <property type="component" value="Unassembled WGS sequence"/>
</dbReference>
<protein>
    <submittedName>
        <fullName evidence="2">Uncharacterized protein</fullName>
    </submittedName>
</protein>
<dbReference type="AlphaFoldDB" id="A0A1C3ED13"/>
<keyword evidence="3" id="KW-1185">Reference proteome</keyword>
<keyword evidence="1" id="KW-0812">Transmembrane</keyword>